<keyword evidence="1" id="KW-0472">Membrane</keyword>
<dbReference type="RefSeq" id="XP_019917379.1">
    <property type="nucleotide sequence ID" value="XM_020061549.1"/>
</dbReference>
<dbReference type="Proteomes" id="UP000092716">
    <property type="component" value="Chromosome 13"/>
</dbReference>
<protein>
    <recommendedName>
        <fullName evidence="4">KIR protein</fullName>
    </recommendedName>
</protein>
<proteinExistence type="predicted"/>
<accession>A0A1B1E6L6</accession>
<evidence type="ECO:0000313" key="3">
    <source>
        <dbReference type="Proteomes" id="UP000092716"/>
    </source>
</evidence>
<sequence length="293" mass="32399">MLLGGGEWPEDSSKLATEPLTDISEYSNFSSQLSTIESAWNLVSKIKGQYPDDSTICEFFYHWLGLLLFDKCNLSSISSVIDKIYEQLKTLPGGVKCNCNPLNNQYTNKDNFSKEKTKFDLNQDYNPKNEQLQKYYGLCDSGYKSDPGRNAPPSTVPSDVQKLCGRNGSNPTHPYCTNFKTTYKDYCTQNPSEIECKLINGAGNAIKEKAPLVVSTGGATATPIVSSVIGIGAIPAIVFLLYKVIVQNYIITITVIIITIIIITALNNIITTIIPSLLFSLNNLRSTIFYLLE</sequence>
<reference evidence="3" key="1">
    <citation type="submission" date="2016-06" db="EMBL/GenBank/DDBJ databases">
        <title>First high quality genome sequence of Plasmodium coatneyi using continuous long reads from single molecule, real-time sequencing.</title>
        <authorList>
            <person name="Chien J.-T."/>
            <person name="Pakala S.B."/>
            <person name="Geraldo J.A."/>
            <person name="Lapp S.A."/>
            <person name="Barnwell J.W."/>
            <person name="Kissinger J.C."/>
            <person name="Galinski M.R."/>
            <person name="Humphrey J.C."/>
        </authorList>
    </citation>
    <scope>NUCLEOTIDE SEQUENCE [LARGE SCALE GENOMIC DNA]</scope>
    <source>
        <strain evidence="3">Hackeri</strain>
    </source>
</reference>
<dbReference type="AlphaFoldDB" id="A0A1B1E6L6"/>
<evidence type="ECO:0000256" key="1">
    <source>
        <dbReference type="SAM" id="Phobius"/>
    </source>
</evidence>
<gene>
    <name evidence="2" type="ORF">PCOAH_00047660</name>
</gene>
<name>A0A1B1E6L6_9APIC</name>
<organism evidence="2 3">
    <name type="scientific">Plasmodium coatneyi</name>
    <dbReference type="NCBI Taxonomy" id="208452"/>
    <lineage>
        <taxon>Eukaryota</taxon>
        <taxon>Sar</taxon>
        <taxon>Alveolata</taxon>
        <taxon>Apicomplexa</taxon>
        <taxon>Aconoidasida</taxon>
        <taxon>Haemosporida</taxon>
        <taxon>Plasmodiidae</taxon>
        <taxon>Plasmodium</taxon>
    </lineage>
</organism>
<feature type="transmembrane region" description="Helical" evidence="1">
    <location>
        <begin position="224"/>
        <end position="242"/>
    </location>
</feature>
<evidence type="ECO:0000313" key="2">
    <source>
        <dbReference type="EMBL" id="ANQ10684.1"/>
    </source>
</evidence>
<evidence type="ECO:0008006" key="4">
    <source>
        <dbReference type="Google" id="ProtNLM"/>
    </source>
</evidence>
<dbReference type="KEGG" id="pcot:PCOAH_00047660"/>
<dbReference type="VEuPathDB" id="PlasmoDB:PCOAH_00047660"/>
<keyword evidence="1" id="KW-0812">Transmembrane</keyword>
<keyword evidence="1" id="KW-1133">Transmembrane helix</keyword>
<keyword evidence="3" id="KW-1185">Reference proteome</keyword>
<dbReference type="GeneID" id="30911497"/>
<feature type="transmembrane region" description="Helical" evidence="1">
    <location>
        <begin position="249"/>
        <end position="274"/>
    </location>
</feature>
<dbReference type="EMBL" id="CP016251">
    <property type="protein sequence ID" value="ANQ10684.1"/>
    <property type="molecule type" value="Genomic_DNA"/>
</dbReference>